<comment type="caution">
    <text evidence="1">The sequence shown here is derived from an EMBL/GenBank/DDBJ whole genome shotgun (WGS) entry which is preliminary data.</text>
</comment>
<organism evidence="1 2">
    <name type="scientific">Myodes glareolus</name>
    <name type="common">Bank vole</name>
    <name type="synonym">Clethrionomys glareolus</name>
    <dbReference type="NCBI Taxonomy" id="447135"/>
    <lineage>
        <taxon>Eukaryota</taxon>
        <taxon>Metazoa</taxon>
        <taxon>Chordata</taxon>
        <taxon>Craniata</taxon>
        <taxon>Vertebrata</taxon>
        <taxon>Euteleostomi</taxon>
        <taxon>Mammalia</taxon>
        <taxon>Eutheria</taxon>
        <taxon>Euarchontoglires</taxon>
        <taxon>Glires</taxon>
        <taxon>Rodentia</taxon>
        <taxon>Myomorpha</taxon>
        <taxon>Muroidea</taxon>
        <taxon>Cricetidae</taxon>
        <taxon>Arvicolinae</taxon>
        <taxon>Myodes</taxon>
    </lineage>
</organism>
<evidence type="ECO:0000313" key="1">
    <source>
        <dbReference type="EMBL" id="KAK7808908.1"/>
    </source>
</evidence>
<dbReference type="AlphaFoldDB" id="A0AAW0I3D2"/>
<name>A0AAW0I3D2_MYOGA</name>
<dbReference type="EMBL" id="JBBHLL010000227">
    <property type="protein sequence ID" value="KAK7808908.1"/>
    <property type="molecule type" value="Genomic_DNA"/>
</dbReference>
<keyword evidence="2" id="KW-1185">Reference proteome</keyword>
<sequence>MSSVKPLVYAVIRFLREQSQMDAYTSDEQESLEVDIIVISIDIIVISIDIIMISIDTIVISIDIIVISIDIIVMKEFNDMVPLSNSVPEDVGKADQLKDEGKYCPQAYFLPLWRQQL</sequence>
<dbReference type="Proteomes" id="UP001488838">
    <property type="component" value="Unassembled WGS sequence"/>
</dbReference>
<reference evidence="1 2" key="1">
    <citation type="journal article" date="2023" name="bioRxiv">
        <title>Conserved and derived expression patterns and positive selection on dental genes reveal complex evolutionary context of ever-growing rodent molars.</title>
        <authorList>
            <person name="Calamari Z.T."/>
            <person name="Song A."/>
            <person name="Cohen E."/>
            <person name="Akter M."/>
            <person name="Roy R.D."/>
            <person name="Hallikas O."/>
            <person name="Christensen M.M."/>
            <person name="Li P."/>
            <person name="Marangoni P."/>
            <person name="Jernvall J."/>
            <person name="Klein O.D."/>
        </authorList>
    </citation>
    <scope>NUCLEOTIDE SEQUENCE [LARGE SCALE GENOMIC DNA]</scope>
    <source>
        <strain evidence="1">V071</strain>
    </source>
</reference>
<gene>
    <name evidence="1" type="ORF">U0070_005315</name>
</gene>
<evidence type="ECO:0000313" key="2">
    <source>
        <dbReference type="Proteomes" id="UP001488838"/>
    </source>
</evidence>
<accession>A0AAW0I3D2</accession>
<protein>
    <submittedName>
        <fullName evidence="1">Uncharacterized protein</fullName>
    </submittedName>
</protein>
<proteinExistence type="predicted"/>
<dbReference type="Gene3D" id="1.20.5.420">
    <property type="entry name" value="Immunoglobulin FC, subunit C"/>
    <property type="match status" value="1"/>
</dbReference>